<dbReference type="SUPFAM" id="SSF50022">
    <property type="entry name" value="ISP domain"/>
    <property type="match status" value="1"/>
</dbReference>
<accession>A0A9E9C4H6</accession>
<dbReference type="EMBL" id="CP113797">
    <property type="protein sequence ID" value="WAL60061.1"/>
    <property type="molecule type" value="Genomic_DNA"/>
</dbReference>
<feature type="domain" description="Rieske" evidence="6">
    <location>
        <begin position="423"/>
        <end position="507"/>
    </location>
</feature>
<evidence type="ECO:0000256" key="4">
    <source>
        <dbReference type="ARBA" id="ARBA00023014"/>
    </source>
</evidence>
<dbReference type="PRINTS" id="PR00162">
    <property type="entry name" value="RIESKE"/>
</dbReference>
<dbReference type="InterPro" id="IPR038010">
    <property type="entry name" value="YhfW_C"/>
</dbReference>
<gene>
    <name evidence="7" type="ORF">OXH18_23290</name>
</gene>
<evidence type="ECO:0000256" key="2">
    <source>
        <dbReference type="ARBA" id="ARBA00022723"/>
    </source>
</evidence>
<evidence type="ECO:0000313" key="8">
    <source>
        <dbReference type="Proteomes" id="UP001163152"/>
    </source>
</evidence>
<evidence type="ECO:0000259" key="6">
    <source>
        <dbReference type="PROSITE" id="PS51296"/>
    </source>
</evidence>
<dbReference type="GO" id="GO:0016020">
    <property type="term" value="C:membrane"/>
    <property type="evidence" value="ECO:0007669"/>
    <property type="project" value="InterPro"/>
</dbReference>
<dbReference type="KEGG" id="tsin:OXH18_23290"/>
<keyword evidence="8" id="KW-1185">Reference proteome</keyword>
<dbReference type="InterPro" id="IPR017941">
    <property type="entry name" value="Rieske_2Fe-2S"/>
</dbReference>
<evidence type="ECO:0000256" key="5">
    <source>
        <dbReference type="ARBA" id="ARBA00023157"/>
    </source>
</evidence>
<dbReference type="GO" id="GO:0005737">
    <property type="term" value="C:cytoplasm"/>
    <property type="evidence" value="ECO:0007669"/>
    <property type="project" value="TreeGrafter"/>
</dbReference>
<dbReference type="InterPro" id="IPR006076">
    <property type="entry name" value="FAD-dep_OxRdtase"/>
</dbReference>
<dbReference type="Gene3D" id="3.50.50.60">
    <property type="entry name" value="FAD/NAD(P)-binding domain"/>
    <property type="match status" value="1"/>
</dbReference>
<dbReference type="InterPro" id="IPR036188">
    <property type="entry name" value="FAD/NAD-bd_sf"/>
</dbReference>
<dbReference type="GO" id="GO:0004497">
    <property type="term" value="F:monooxygenase activity"/>
    <property type="evidence" value="ECO:0007669"/>
    <property type="project" value="UniProtKB-ARBA"/>
</dbReference>
<name>A0A9E9C4H6_9CYAN</name>
<dbReference type="GO" id="GO:0046872">
    <property type="term" value="F:metal ion binding"/>
    <property type="evidence" value="ECO:0007669"/>
    <property type="project" value="UniProtKB-KW"/>
</dbReference>
<keyword evidence="4" id="KW-0411">Iron-sulfur</keyword>
<sequence>MVQLAGKPISYWIDSTPTNNFPTLVRETFEGVSVDVAIVGAGIAGITAAYQLKQAGKTVAVLEADQISVGTSGHTTAKVTSLHQLIYADLIKQIGEAKARLYAESNQAAVEWVASLVENEQIDCDFSRQSTFTFAESEATLSEVKDEVEAAVTLGLPASFVTETTLPFPIVGAVKFDNQAQFHSRKYLLHLAKTIDGDGSYVFEKTRVQQVEEGDPCQVITDQGVVSAKDVLVTTNAPILDQGLFFAKTYAKRSYIIGARISPDRAPQGMFIGTGQNYRSIRTTPFNGDLLLLIGGEGHKVGSTSDTEEKYQKLEDYARSRFGVETIDYRWSTQDLVSFDRLPFIGKLTPFNQHVYVATGFSLWGMSNGTLSGLLLADTILGQENRWAELYDATRATPFVKPQSLKENIDVGVHWIGDRLKGLRHQSFDDVAVGDGKLVTIKGKQIAAYRDETGTLHAVSATCTHLGCIVNWNSAEKSWDCPCHGGRFDCDGKVLHGPPIKDLEPYS</sequence>
<keyword evidence="1" id="KW-0001">2Fe-2S</keyword>
<dbReference type="Pfam" id="PF01266">
    <property type="entry name" value="DAO"/>
    <property type="match status" value="1"/>
</dbReference>
<dbReference type="RefSeq" id="WP_268609900.1">
    <property type="nucleotide sequence ID" value="NZ_CP113797.1"/>
</dbReference>
<dbReference type="FunFam" id="2.102.10.10:FF:000014">
    <property type="entry name" value="Oxidoreductase, FAD dependent"/>
    <property type="match status" value="1"/>
</dbReference>
<dbReference type="AlphaFoldDB" id="A0A9E9C4H6"/>
<reference evidence="7" key="1">
    <citation type="submission" date="2022-12" db="EMBL/GenBank/DDBJ databases">
        <title>Polyphasic identification of a Novel Hot-Spring Cyanobacterium Ocullathermofonsia sinensis gen nov. sp. nov. and Genomic Insights on its Adaptations to the Thermal Habitat.</title>
        <authorList>
            <person name="Daroch M."/>
            <person name="Tang J."/>
            <person name="Jiang Y."/>
        </authorList>
    </citation>
    <scope>NUCLEOTIDE SEQUENCE</scope>
    <source>
        <strain evidence="7">PKUAC-SCTA174</strain>
    </source>
</reference>
<keyword evidence="2" id="KW-0479">Metal-binding</keyword>
<dbReference type="PANTHER" id="PTHR13847">
    <property type="entry name" value="SARCOSINE DEHYDROGENASE-RELATED"/>
    <property type="match status" value="1"/>
</dbReference>
<dbReference type="CDD" id="cd03477">
    <property type="entry name" value="Rieske_YhfW_C"/>
    <property type="match status" value="1"/>
</dbReference>
<dbReference type="Proteomes" id="UP001163152">
    <property type="component" value="Chromosome"/>
</dbReference>
<dbReference type="SUPFAM" id="SSF51905">
    <property type="entry name" value="FAD/NAD(P)-binding domain"/>
    <property type="match status" value="1"/>
</dbReference>
<dbReference type="GO" id="GO:0051537">
    <property type="term" value="F:2 iron, 2 sulfur cluster binding"/>
    <property type="evidence" value="ECO:0007669"/>
    <property type="project" value="UniProtKB-KW"/>
</dbReference>
<evidence type="ECO:0000313" key="7">
    <source>
        <dbReference type="EMBL" id="WAL60061.1"/>
    </source>
</evidence>
<keyword evidence="5" id="KW-1015">Disulfide bond</keyword>
<dbReference type="PANTHER" id="PTHR13847:SF274">
    <property type="entry name" value="RIESKE 2FE-2S IRON-SULFUR PROTEIN YHFW-RELATED"/>
    <property type="match status" value="1"/>
</dbReference>
<dbReference type="InterPro" id="IPR005805">
    <property type="entry name" value="Rieske_Fe-S_prot_C"/>
</dbReference>
<dbReference type="Pfam" id="PF00355">
    <property type="entry name" value="Rieske"/>
    <property type="match status" value="1"/>
</dbReference>
<evidence type="ECO:0000256" key="3">
    <source>
        <dbReference type="ARBA" id="ARBA00023004"/>
    </source>
</evidence>
<keyword evidence="3" id="KW-0408">Iron</keyword>
<proteinExistence type="predicted"/>
<dbReference type="Gene3D" id="3.30.9.10">
    <property type="entry name" value="D-Amino Acid Oxidase, subunit A, domain 2"/>
    <property type="match status" value="1"/>
</dbReference>
<dbReference type="PROSITE" id="PS51296">
    <property type="entry name" value="RIESKE"/>
    <property type="match status" value="1"/>
</dbReference>
<protein>
    <submittedName>
        <fullName evidence="7">FAD-dependent oxidoreductase</fullName>
    </submittedName>
</protein>
<dbReference type="Gene3D" id="2.102.10.10">
    <property type="entry name" value="Rieske [2Fe-2S] iron-sulphur domain"/>
    <property type="match status" value="1"/>
</dbReference>
<evidence type="ECO:0000256" key="1">
    <source>
        <dbReference type="ARBA" id="ARBA00022714"/>
    </source>
</evidence>
<dbReference type="GO" id="GO:0016705">
    <property type="term" value="F:oxidoreductase activity, acting on paired donors, with incorporation or reduction of molecular oxygen"/>
    <property type="evidence" value="ECO:0007669"/>
    <property type="project" value="UniProtKB-ARBA"/>
</dbReference>
<organism evidence="7 8">
    <name type="scientific">Thermocoleostomius sinensis A174</name>
    <dbReference type="NCBI Taxonomy" id="2016057"/>
    <lineage>
        <taxon>Bacteria</taxon>
        <taxon>Bacillati</taxon>
        <taxon>Cyanobacteriota</taxon>
        <taxon>Cyanophyceae</taxon>
        <taxon>Oculatellales</taxon>
        <taxon>Oculatellaceae</taxon>
        <taxon>Thermocoleostomius</taxon>
    </lineage>
</organism>
<dbReference type="InterPro" id="IPR036922">
    <property type="entry name" value="Rieske_2Fe-2S_sf"/>
</dbReference>